<dbReference type="PANTHER" id="PTHR11439">
    <property type="entry name" value="GAG-POL-RELATED RETROTRANSPOSON"/>
    <property type="match status" value="1"/>
</dbReference>
<dbReference type="PANTHER" id="PTHR11439:SF483">
    <property type="entry name" value="PEPTIDE SYNTHASE GLIP-LIKE, PUTATIVE (AFU_ORTHOLOGUE AFUA_3G12920)-RELATED"/>
    <property type="match status" value="1"/>
</dbReference>
<reference evidence="2" key="1">
    <citation type="journal article" date="2019" name="Sci. Rep.">
        <title>Draft genome of Tanacetum cinerariifolium, the natural source of mosquito coil.</title>
        <authorList>
            <person name="Yamashiro T."/>
            <person name="Shiraishi A."/>
            <person name="Satake H."/>
            <person name="Nakayama K."/>
        </authorList>
    </citation>
    <scope>NUCLEOTIDE SEQUENCE</scope>
</reference>
<feature type="compositionally biased region" description="Acidic residues" evidence="1">
    <location>
        <begin position="442"/>
        <end position="473"/>
    </location>
</feature>
<sequence>MGLWYSKDTGMSLTAYSDADHVGCQDNRRSTSRSAQFLGDKLVSWSSKKQKSTVISSTEAEYIALSRCCAQILWMRSRLTNYSFQFNKIPLYCDNKSAIALCCNRIQHSRAKHIDVHYHFIKKQVENGIVELYFVWMEYHLADIFTKPLPRERFKFLIEKLGKRSMSLETPKNLTEEEKKTMTIIAQQLALDNALVTPENQCRIGKCNIRINPGMKPKEPTYQVVLDALALTTCYPAFLIITNVPDIYMYQFWAIINKHNASYRFKIDNKTFFMNVKVFKEILNICPKILGQEFDAPPSKEENLSFIRELGHSGEIKYITDIDIKNLKKQDKIFYPKFTKEIIHHFLTKDKSITMRNRMFLHTTRDDSLLAISSEEAPSKKKPTKSKKDIPWKKKPTSKPKLTKKKAPTKADRGKSLNLTKPGVLDVPKYDSESDKESWGDSGEEDDDDEDDTEEESDNDSNDDDGDNDDNVDDSNHERTESDKDENPNLNQSNEEQEEEEEEYVVGFTNEEDNDDNAKENTE</sequence>
<dbReference type="EMBL" id="BKCJ010006834">
    <property type="protein sequence ID" value="GEU74172.1"/>
    <property type="molecule type" value="Genomic_DNA"/>
</dbReference>
<comment type="caution">
    <text evidence="2">The sequence shown here is derived from an EMBL/GenBank/DDBJ whole genome shotgun (WGS) entry which is preliminary data.</text>
</comment>
<feature type="region of interest" description="Disordered" evidence="1">
    <location>
        <begin position="372"/>
        <end position="523"/>
    </location>
</feature>
<feature type="compositionally biased region" description="Acidic residues" evidence="1">
    <location>
        <begin position="495"/>
        <end position="515"/>
    </location>
</feature>
<name>A0A6L2MN31_TANCI</name>
<gene>
    <name evidence="2" type="ORF">Tci_046150</name>
</gene>
<evidence type="ECO:0000256" key="1">
    <source>
        <dbReference type="SAM" id="MobiDB-lite"/>
    </source>
</evidence>
<proteinExistence type="predicted"/>
<organism evidence="2">
    <name type="scientific">Tanacetum cinerariifolium</name>
    <name type="common">Dalmatian daisy</name>
    <name type="synonym">Chrysanthemum cinerariifolium</name>
    <dbReference type="NCBI Taxonomy" id="118510"/>
    <lineage>
        <taxon>Eukaryota</taxon>
        <taxon>Viridiplantae</taxon>
        <taxon>Streptophyta</taxon>
        <taxon>Embryophyta</taxon>
        <taxon>Tracheophyta</taxon>
        <taxon>Spermatophyta</taxon>
        <taxon>Magnoliopsida</taxon>
        <taxon>eudicotyledons</taxon>
        <taxon>Gunneridae</taxon>
        <taxon>Pentapetalae</taxon>
        <taxon>asterids</taxon>
        <taxon>campanulids</taxon>
        <taxon>Asterales</taxon>
        <taxon>Asteraceae</taxon>
        <taxon>Asteroideae</taxon>
        <taxon>Anthemideae</taxon>
        <taxon>Anthemidinae</taxon>
        <taxon>Tanacetum</taxon>
    </lineage>
</organism>
<feature type="compositionally biased region" description="Basic and acidic residues" evidence="1">
    <location>
        <begin position="474"/>
        <end position="487"/>
    </location>
</feature>
<protein>
    <submittedName>
        <fullName evidence="2">Retrovirus-related Pol polyprotein from transposon TNT 1-94</fullName>
    </submittedName>
</protein>
<accession>A0A6L2MN31</accession>
<dbReference type="CDD" id="cd09272">
    <property type="entry name" value="RNase_HI_RT_Ty1"/>
    <property type="match status" value="1"/>
</dbReference>
<feature type="compositionally biased region" description="Basic and acidic residues" evidence="1">
    <location>
        <begin position="428"/>
        <end position="439"/>
    </location>
</feature>
<feature type="compositionally biased region" description="Basic residues" evidence="1">
    <location>
        <begin position="393"/>
        <end position="408"/>
    </location>
</feature>
<evidence type="ECO:0000313" key="2">
    <source>
        <dbReference type="EMBL" id="GEU74172.1"/>
    </source>
</evidence>
<dbReference type="AlphaFoldDB" id="A0A6L2MN31"/>